<keyword evidence="5" id="KW-1185">Reference proteome</keyword>
<dbReference type="InterPro" id="IPR027417">
    <property type="entry name" value="P-loop_NTPase"/>
</dbReference>
<dbReference type="InterPro" id="IPR014001">
    <property type="entry name" value="Helicase_ATP-bd"/>
</dbReference>
<keyword evidence="1" id="KW-0378">Hydrolase</keyword>
<keyword evidence="4" id="KW-0067">ATP-binding</keyword>
<evidence type="ECO:0000313" key="5">
    <source>
        <dbReference type="Proteomes" id="UP000236333"/>
    </source>
</evidence>
<protein>
    <submittedName>
        <fullName evidence="4">Putative helicase</fullName>
    </submittedName>
</protein>
<dbReference type="Gene3D" id="3.40.50.10810">
    <property type="entry name" value="Tandem AAA-ATPase domain"/>
    <property type="match status" value="1"/>
</dbReference>
<organism evidence="4 5">
    <name type="scientific">Tetrabaena socialis</name>
    <dbReference type="NCBI Taxonomy" id="47790"/>
    <lineage>
        <taxon>Eukaryota</taxon>
        <taxon>Viridiplantae</taxon>
        <taxon>Chlorophyta</taxon>
        <taxon>core chlorophytes</taxon>
        <taxon>Chlorophyceae</taxon>
        <taxon>CS clade</taxon>
        <taxon>Chlamydomonadales</taxon>
        <taxon>Tetrabaenaceae</taxon>
        <taxon>Tetrabaena</taxon>
    </lineage>
</organism>
<reference evidence="4 5" key="1">
    <citation type="journal article" date="2017" name="Mol. Biol. Evol.">
        <title>The 4-celled Tetrabaena socialis nuclear genome reveals the essential components for genetic control of cell number at the origin of multicellularity in the volvocine lineage.</title>
        <authorList>
            <person name="Featherston J."/>
            <person name="Arakaki Y."/>
            <person name="Hanschen E.R."/>
            <person name="Ferris P.J."/>
            <person name="Michod R.E."/>
            <person name="Olson B.J.S.C."/>
            <person name="Nozaki H."/>
            <person name="Durand P.M."/>
        </authorList>
    </citation>
    <scope>NUCLEOTIDE SEQUENCE [LARGE SCALE GENOMIC DNA]</scope>
    <source>
        <strain evidence="4 5">NIES-571</strain>
    </source>
</reference>
<evidence type="ECO:0000313" key="4">
    <source>
        <dbReference type="EMBL" id="PNH12556.1"/>
    </source>
</evidence>
<evidence type="ECO:0000259" key="3">
    <source>
        <dbReference type="PROSITE" id="PS51192"/>
    </source>
</evidence>
<dbReference type="SUPFAM" id="SSF52540">
    <property type="entry name" value="P-loop containing nucleoside triphosphate hydrolases"/>
    <property type="match status" value="1"/>
</dbReference>
<dbReference type="AlphaFoldDB" id="A0A2J8AJ58"/>
<dbReference type="GO" id="GO:0016787">
    <property type="term" value="F:hydrolase activity"/>
    <property type="evidence" value="ECO:0007669"/>
    <property type="project" value="UniProtKB-KW"/>
</dbReference>
<feature type="domain" description="Helicase ATP-binding" evidence="3">
    <location>
        <begin position="72"/>
        <end position="150"/>
    </location>
</feature>
<dbReference type="GO" id="GO:0004386">
    <property type="term" value="F:helicase activity"/>
    <property type="evidence" value="ECO:0007669"/>
    <property type="project" value="UniProtKB-KW"/>
</dbReference>
<accession>A0A2J8AJ58</accession>
<evidence type="ECO:0000256" key="2">
    <source>
        <dbReference type="SAM" id="MobiDB-lite"/>
    </source>
</evidence>
<gene>
    <name evidence="4" type="ORF">TSOC_000473</name>
</gene>
<dbReference type="InterPro" id="IPR038718">
    <property type="entry name" value="SNF2-like_sf"/>
</dbReference>
<feature type="region of interest" description="Disordered" evidence="2">
    <location>
        <begin position="258"/>
        <end position="280"/>
    </location>
</feature>
<dbReference type="InterPro" id="IPR000330">
    <property type="entry name" value="SNF2_N"/>
</dbReference>
<evidence type="ECO:0000256" key="1">
    <source>
        <dbReference type="ARBA" id="ARBA00022801"/>
    </source>
</evidence>
<dbReference type="PROSITE" id="PS00690">
    <property type="entry name" value="DEAH_ATP_HELICASE"/>
    <property type="match status" value="1"/>
</dbReference>
<name>A0A2J8AJ58_9CHLO</name>
<dbReference type="Pfam" id="PF00176">
    <property type="entry name" value="SNF2-rel_dom"/>
    <property type="match status" value="1"/>
</dbReference>
<keyword evidence="4" id="KW-0547">Nucleotide-binding</keyword>
<sequence>MFDTSKVSIDPDDGAVIASKQCTGTTFLKGYKPKTMLEGVQGNTYQQDMDSHAQRMIGQRYTLTGFLKFANHVVKLTDAEVVQMYNNHLFIIDEAHNLRSQKESGGKPSYRALARVLRLAHGTKVILLTATPMYNDAREIVDLINLLLINDHRPALKRSAIFSDEGTIINEKAFLKACTGYVSHVSGRNPLRFPILFDPSVDSNPALVRPRKLPTLDVSGQTIPVAMRIKTTQIIGSIMSRSQYKQYVETGATDLQVDTDEMDEEDSGGKDDAEDVEGIPPSFRPGFEVSNIAFPLQPGHRVKGSSSMFWSCFHRLPGKEFAVAYTRGSLAAADGGFLAPRNLGKWSCKFKTVIDSIRKSSGVTFPINI</sequence>
<dbReference type="InterPro" id="IPR002464">
    <property type="entry name" value="DNA/RNA_helicase_DEAH_CS"/>
</dbReference>
<dbReference type="GO" id="GO:0005524">
    <property type="term" value="F:ATP binding"/>
    <property type="evidence" value="ECO:0007669"/>
    <property type="project" value="InterPro"/>
</dbReference>
<dbReference type="Proteomes" id="UP000236333">
    <property type="component" value="Unassembled WGS sequence"/>
</dbReference>
<feature type="compositionally biased region" description="Acidic residues" evidence="2">
    <location>
        <begin position="258"/>
        <end position="277"/>
    </location>
</feature>
<dbReference type="PROSITE" id="PS51192">
    <property type="entry name" value="HELICASE_ATP_BIND_1"/>
    <property type="match status" value="1"/>
</dbReference>
<dbReference type="OrthoDB" id="561233at2759"/>
<dbReference type="EMBL" id="PGGS01000007">
    <property type="protein sequence ID" value="PNH12556.1"/>
    <property type="molecule type" value="Genomic_DNA"/>
</dbReference>
<keyword evidence="4" id="KW-0347">Helicase</keyword>
<proteinExistence type="predicted"/>
<comment type="caution">
    <text evidence="4">The sequence shown here is derived from an EMBL/GenBank/DDBJ whole genome shotgun (WGS) entry which is preliminary data.</text>
</comment>